<evidence type="ECO:0000313" key="3">
    <source>
        <dbReference type="EMBL" id="TWV53774.1"/>
    </source>
</evidence>
<dbReference type="EMBL" id="VOGW01000049">
    <property type="protein sequence ID" value="TWV53774.1"/>
    <property type="molecule type" value="Genomic_DNA"/>
</dbReference>
<dbReference type="PANTHER" id="PTHR24094">
    <property type="entry name" value="SECRETED PROTEIN"/>
    <property type="match status" value="1"/>
</dbReference>
<protein>
    <submittedName>
        <fullName evidence="3">HNH endonuclease</fullName>
    </submittedName>
</protein>
<accession>A0A5C6JYF7</accession>
<keyword evidence="3" id="KW-0255">Endonuclease</keyword>
<dbReference type="GO" id="GO:0004519">
    <property type="term" value="F:endonuclease activity"/>
    <property type="evidence" value="ECO:0007669"/>
    <property type="project" value="UniProtKB-KW"/>
</dbReference>
<organism evidence="3 4">
    <name type="scientific">Streptomyces misionensis</name>
    <dbReference type="NCBI Taxonomy" id="67331"/>
    <lineage>
        <taxon>Bacteria</taxon>
        <taxon>Bacillati</taxon>
        <taxon>Actinomycetota</taxon>
        <taxon>Actinomycetes</taxon>
        <taxon>Kitasatosporales</taxon>
        <taxon>Streptomycetaceae</taxon>
        <taxon>Streptomyces</taxon>
    </lineage>
</organism>
<dbReference type="InterPro" id="IPR011089">
    <property type="entry name" value="GmrSD_C"/>
</dbReference>
<name>A0A5C6JYF7_9ACTN</name>
<dbReference type="PANTHER" id="PTHR24094:SF15">
    <property type="entry name" value="AMP-DEPENDENT SYNTHETASE_LIGASE DOMAIN-CONTAINING PROTEIN-RELATED"/>
    <property type="match status" value="1"/>
</dbReference>
<comment type="caution">
    <text evidence="3">The sequence shown here is derived from an EMBL/GenBank/DDBJ whole genome shotgun (WGS) entry which is preliminary data.</text>
</comment>
<keyword evidence="4" id="KW-1185">Reference proteome</keyword>
<dbReference type="Pfam" id="PF07510">
    <property type="entry name" value="GmrSD_C"/>
    <property type="match status" value="1"/>
</dbReference>
<proteinExistence type="predicted"/>
<feature type="domain" description="GmrSD restriction endonucleases C-terminal" evidence="2">
    <location>
        <begin position="59"/>
        <end position="150"/>
    </location>
</feature>
<evidence type="ECO:0000256" key="1">
    <source>
        <dbReference type="SAM" id="MobiDB-lite"/>
    </source>
</evidence>
<evidence type="ECO:0000259" key="2">
    <source>
        <dbReference type="Pfam" id="PF07510"/>
    </source>
</evidence>
<gene>
    <name evidence="3" type="ORF">FRZ03_08785</name>
</gene>
<evidence type="ECO:0000313" key="4">
    <source>
        <dbReference type="Proteomes" id="UP000320481"/>
    </source>
</evidence>
<dbReference type="AlphaFoldDB" id="A0A5C6JYF7"/>
<keyword evidence="3" id="KW-0540">Nuclease</keyword>
<keyword evidence="3" id="KW-0378">Hydrolase</keyword>
<feature type="compositionally biased region" description="Polar residues" evidence="1">
    <location>
        <begin position="7"/>
        <end position="19"/>
    </location>
</feature>
<sequence length="164" mass="17627">MPLRVAVSSSRHLGDTSWSGADAPDRGVHLATPVQGERCTPTEGEWYPPDDDRCISGPRGLDIDHLVPLAEAWDSGASAWTAAVREAYANDLGDDRALIAVSAASNRSKADQDPTTWLPPAAGYRCTYVTDWVADKTRRGLTIDAAEHDARADQLCKCPNTPSP</sequence>
<feature type="region of interest" description="Disordered" evidence="1">
    <location>
        <begin position="7"/>
        <end position="28"/>
    </location>
</feature>
<dbReference type="Proteomes" id="UP000320481">
    <property type="component" value="Unassembled WGS sequence"/>
</dbReference>
<reference evidence="3" key="1">
    <citation type="journal article" date="2019" name="Microbiol. Resour. Announc.">
        <title>Draft Genomic Sequences of Streptomyces misionensis and Streptomyces albidoflavus, bacteria applied for phytopathogen biocontrol.</title>
        <authorList>
            <person name="Pylro V."/>
            <person name="Dias A."/>
            <person name="Andreote F."/>
            <person name="Varani A."/>
            <person name="Andreote C."/>
            <person name="Bernardo E."/>
            <person name="Martins T."/>
        </authorList>
    </citation>
    <scope>NUCLEOTIDE SEQUENCE [LARGE SCALE GENOMIC DNA]</scope>
    <source>
        <strain evidence="3">66</strain>
    </source>
</reference>